<dbReference type="InterPro" id="IPR012338">
    <property type="entry name" value="Beta-lactam/transpept-like"/>
</dbReference>
<dbReference type="Proteomes" id="UP000555564">
    <property type="component" value="Unassembled WGS sequence"/>
</dbReference>
<evidence type="ECO:0000256" key="1">
    <source>
        <dbReference type="SAM" id="MobiDB-lite"/>
    </source>
</evidence>
<name>A0A7X0IHD4_9ACTN</name>
<evidence type="ECO:0000259" key="2">
    <source>
        <dbReference type="Pfam" id="PF00144"/>
    </source>
</evidence>
<dbReference type="AlphaFoldDB" id="A0A7X0IHD4"/>
<feature type="region of interest" description="Disordered" evidence="1">
    <location>
        <begin position="226"/>
        <end position="246"/>
    </location>
</feature>
<dbReference type="PANTHER" id="PTHR43319">
    <property type="entry name" value="BETA-LACTAMASE-RELATED"/>
    <property type="match status" value="1"/>
</dbReference>
<proteinExistence type="predicted"/>
<feature type="domain" description="Beta-lactamase-related" evidence="2">
    <location>
        <begin position="25"/>
        <end position="392"/>
    </location>
</feature>
<dbReference type="Pfam" id="PF00144">
    <property type="entry name" value="Beta-lactamase"/>
    <property type="match status" value="1"/>
</dbReference>
<dbReference type="Gene3D" id="3.40.710.10">
    <property type="entry name" value="DD-peptidase/beta-lactamase superfamily"/>
    <property type="match status" value="1"/>
</dbReference>
<accession>A0A7X0IHD4</accession>
<keyword evidence="4" id="KW-1185">Reference proteome</keyword>
<dbReference type="SUPFAM" id="SSF56601">
    <property type="entry name" value="beta-lactamase/transpeptidase-like"/>
    <property type="match status" value="1"/>
</dbReference>
<comment type="caution">
    <text evidence="3">The sequence shown here is derived from an EMBL/GenBank/DDBJ whole genome shotgun (WGS) entry which is preliminary data.</text>
</comment>
<evidence type="ECO:0000313" key="3">
    <source>
        <dbReference type="EMBL" id="MBB6475207.1"/>
    </source>
</evidence>
<evidence type="ECO:0000313" key="4">
    <source>
        <dbReference type="Proteomes" id="UP000555564"/>
    </source>
</evidence>
<reference evidence="3 4" key="1">
    <citation type="submission" date="2020-08" db="EMBL/GenBank/DDBJ databases">
        <title>Sequencing the genomes of 1000 actinobacteria strains.</title>
        <authorList>
            <person name="Klenk H.-P."/>
        </authorList>
    </citation>
    <scope>NUCLEOTIDE SEQUENCE [LARGE SCALE GENOMIC DNA]</scope>
    <source>
        <strain evidence="3 4">DSM 44936</strain>
    </source>
</reference>
<protein>
    <submittedName>
        <fullName evidence="3">CubicO group peptidase (Beta-lactamase class C family)</fullName>
    </submittedName>
</protein>
<dbReference type="InterPro" id="IPR052907">
    <property type="entry name" value="Beta-lactamase/esterase"/>
</dbReference>
<dbReference type="InterPro" id="IPR001466">
    <property type="entry name" value="Beta-lactam-related"/>
</dbReference>
<sequence>MTGQGPTKEPPVQGYADSRFLRVRDAFEHNFATGEELGAAFAVYLDGEPVVDLWGGVADRHTGRPWQRDTPVLTYSCTKAITATVLLRLAEQGAVDVTAPVAEVWPQFAAAGKSGVTVEHLLTHQAGLPVLEQPVPPEDFGDLPGIAARLAAQPPLWAPGTAHGYHALTYGFLVGEVVRRVAGTSVGELVADEIAGPGGLEIWLGAPDDVVSRAARLSAGDRFTRPAAKSRVRGGPMAVSEDPGPGGDPRYAAALAALDTGSLMNRAMGNPNPNLLKGGANHPLVMAAGWPAMGLVTTAPGLAAFYRDLVAGELLGLGTLRDAVRRRVRGPDRVLMLDSSFGLGYMRPALTYPVPGAARDTAFGHTGLGGSLGLGDTRHGLGMAYTMNRLSQVITGSMRAYRLVEAVYRSLGRD</sequence>
<dbReference type="RefSeq" id="WP_184984370.1">
    <property type="nucleotide sequence ID" value="NZ_BAAALO010000047.1"/>
</dbReference>
<organism evidence="3 4">
    <name type="scientific">Sphaerisporangium rubeum</name>
    <dbReference type="NCBI Taxonomy" id="321317"/>
    <lineage>
        <taxon>Bacteria</taxon>
        <taxon>Bacillati</taxon>
        <taxon>Actinomycetota</taxon>
        <taxon>Actinomycetes</taxon>
        <taxon>Streptosporangiales</taxon>
        <taxon>Streptosporangiaceae</taxon>
        <taxon>Sphaerisporangium</taxon>
    </lineage>
</organism>
<dbReference type="PANTHER" id="PTHR43319:SF3">
    <property type="entry name" value="BETA-LACTAMASE-RELATED DOMAIN-CONTAINING PROTEIN"/>
    <property type="match status" value="1"/>
</dbReference>
<gene>
    <name evidence="3" type="ORF">BJ992_004638</name>
</gene>
<dbReference type="EMBL" id="JACHIU010000001">
    <property type="protein sequence ID" value="MBB6475207.1"/>
    <property type="molecule type" value="Genomic_DNA"/>
</dbReference>